<dbReference type="GO" id="GO:0016709">
    <property type="term" value="F:oxidoreductase activity, acting on paired donors, with incorporation or reduction of molecular oxygen, NAD(P)H as one donor, and incorporation of one atom of oxygen"/>
    <property type="evidence" value="ECO:0007669"/>
    <property type="project" value="InterPro"/>
</dbReference>
<dbReference type="Gene3D" id="1.10.620.20">
    <property type="entry name" value="Ribonucleotide Reductase, subunit A"/>
    <property type="match status" value="1"/>
</dbReference>
<protein>
    <submittedName>
        <fullName evidence="4">Toluene monooxygenase system protein E</fullName>
    </submittedName>
</protein>
<dbReference type="AlphaFoldDB" id="A0A4S3K2V9"/>
<keyword evidence="2 4" id="KW-0503">Monooxygenase</keyword>
<dbReference type="Proteomes" id="UP000295341">
    <property type="component" value="Unassembled WGS sequence"/>
</dbReference>
<dbReference type="OrthoDB" id="9806768at2"/>
<keyword evidence="1" id="KW-0560">Oxidoreductase</keyword>
<dbReference type="EMBL" id="SOBT01000009">
    <property type="protein sequence ID" value="TDU28877.1"/>
    <property type="molecule type" value="Genomic_DNA"/>
</dbReference>
<evidence type="ECO:0000313" key="4">
    <source>
        <dbReference type="EMBL" id="TDU28877.1"/>
    </source>
</evidence>
<proteinExistence type="predicted"/>
<evidence type="ECO:0000256" key="2">
    <source>
        <dbReference type="ARBA" id="ARBA00023033"/>
    </source>
</evidence>
<feature type="region of interest" description="Disordered" evidence="3">
    <location>
        <begin position="29"/>
        <end position="53"/>
    </location>
</feature>
<dbReference type="InterPro" id="IPR012078">
    <property type="entry name" value="MP_mOase_hydro"/>
</dbReference>
<keyword evidence="5" id="KW-1185">Reference proteome</keyword>
<dbReference type="InterPro" id="IPR003430">
    <property type="entry name" value="Phenol_Hydrox"/>
</dbReference>
<dbReference type="PIRSF" id="PIRSF000040">
    <property type="entry name" value="MMOH_comp"/>
    <property type="match status" value="1"/>
</dbReference>
<name>A0A4S3K2V9_9GAMM</name>
<accession>A0A4S3K2V9</accession>
<evidence type="ECO:0000313" key="5">
    <source>
        <dbReference type="Proteomes" id="UP000295341"/>
    </source>
</evidence>
<evidence type="ECO:0000256" key="3">
    <source>
        <dbReference type="SAM" id="MobiDB-lite"/>
    </source>
</evidence>
<organism evidence="4 5">
    <name type="scientific">Panacagrimonas perspica</name>
    <dbReference type="NCBI Taxonomy" id="381431"/>
    <lineage>
        <taxon>Bacteria</taxon>
        <taxon>Pseudomonadati</taxon>
        <taxon>Pseudomonadota</taxon>
        <taxon>Gammaproteobacteria</taxon>
        <taxon>Nevskiales</taxon>
        <taxon>Nevskiaceae</taxon>
        <taxon>Panacagrimonas</taxon>
    </lineage>
</organism>
<evidence type="ECO:0000256" key="1">
    <source>
        <dbReference type="ARBA" id="ARBA00023002"/>
    </source>
</evidence>
<reference evidence="4 5" key="1">
    <citation type="submission" date="2019-03" db="EMBL/GenBank/DDBJ databases">
        <title>Genomic Encyclopedia of Type Strains, Phase IV (KMG-IV): sequencing the most valuable type-strain genomes for metagenomic binning, comparative biology and taxonomic classification.</title>
        <authorList>
            <person name="Goeker M."/>
        </authorList>
    </citation>
    <scope>NUCLEOTIDE SEQUENCE [LARGE SCALE GENOMIC DNA]</scope>
    <source>
        <strain evidence="4 5">DSM 26377</strain>
    </source>
</reference>
<dbReference type="SUPFAM" id="SSF47240">
    <property type="entry name" value="Ferritin-like"/>
    <property type="match status" value="1"/>
</dbReference>
<dbReference type="InterPro" id="IPR009078">
    <property type="entry name" value="Ferritin-like_SF"/>
</dbReference>
<sequence length="347" mass="38878">MNGTSPTRPTKKLRAWSMLGNLGRVPTEYEVGSHDLNPSTRRNRESPLELNPSSPVNTWFTTYRDRSEVQADDWQKFRDPDEMTYRKYVTVQEEEEAFLNGAMDEYSDAGHDARLGADWIGYLAAAFVPTRYLTHGIQMVQMYIAGMAPSSYITYCASFAAGDLLRRGSLAAYRTRQMQIACPSVAALAEGRRTWETRPEWQGLRKLVERSFVAYDWAEAFVVSNTVIRPLVDEMLVERLGAIARANGDELTWMLLKNLSKDSERAMRWTEALAKYAVAQNPANRVAFERWHAEWSERASDAVRGLAELLGSDPAGSADRASLEKAGFEAIARTRAAFGGSDARPAA</sequence>
<dbReference type="Pfam" id="PF02332">
    <property type="entry name" value="Phenol_Hydrox"/>
    <property type="match status" value="1"/>
</dbReference>
<dbReference type="RefSeq" id="WP_133882398.1">
    <property type="nucleotide sequence ID" value="NZ_MWIN01000018.1"/>
</dbReference>
<dbReference type="InterPro" id="IPR012348">
    <property type="entry name" value="RNR-like"/>
</dbReference>
<gene>
    <name evidence="4" type="ORF">DFR24_3257</name>
</gene>
<comment type="caution">
    <text evidence="4">The sequence shown here is derived from an EMBL/GenBank/DDBJ whole genome shotgun (WGS) entry which is preliminary data.</text>
</comment>